<dbReference type="InterPro" id="IPR050271">
    <property type="entry name" value="UDP-glycosyltransferase"/>
</dbReference>
<dbReference type="eggNOG" id="KOG1192">
    <property type="taxonomic scope" value="Eukaryota"/>
</dbReference>
<dbReference type="EnsemblMetazoa" id="MDOA004072-RA">
    <property type="protein sequence ID" value="MDOA004072-PA"/>
    <property type="gene ID" value="MDOA004072"/>
</dbReference>
<dbReference type="SUPFAM" id="SSF53756">
    <property type="entry name" value="UDP-Glycosyltransferase/glycogen phosphorylase"/>
    <property type="match status" value="1"/>
</dbReference>
<evidence type="ECO:0000313" key="4">
    <source>
        <dbReference type="EnsemblMetazoa" id="MDOA004072-PA"/>
    </source>
</evidence>
<dbReference type="VEuPathDB" id="VectorBase:MDOMA2_014492"/>
<dbReference type="VEuPathDB" id="VectorBase:MDOA004072"/>
<proteinExistence type="inferred from homology"/>
<sequence length="228" mass="25785">MNTFSPHYTWALIPLVFLFTSFTSCQAARILCVFPSPSTSHLIIHGTIAETLGLDGHNVTVIGTVPPSKVRAPHVNYIHIEGPMFNDDFANEMVSKQVNIYEKFASTISRVQDMANATMNNPKMLDFLKTHKAGDYDVLILGYFMNDFMLGLGAHFQCPIIVSFMVQPIFSVSQMVANPPEASYASSLFMGYKQPMDFWTRVKNFAATYFEHYIYAAYIARKGNEMYR</sequence>
<name>A0A1I8MEH4_MUSDO</name>
<evidence type="ECO:0008006" key="5">
    <source>
        <dbReference type="Google" id="ProtNLM"/>
    </source>
</evidence>
<dbReference type="AlphaFoldDB" id="A0A1I8MEH4"/>
<organism evidence="4">
    <name type="scientific">Musca domestica</name>
    <name type="common">House fly</name>
    <dbReference type="NCBI Taxonomy" id="7370"/>
    <lineage>
        <taxon>Eukaryota</taxon>
        <taxon>Metazoa</taxon>
        <taxon>Ecdysozoa</taxon>
        <taxon>Arthropoda</taxon>
        <taxon>Hexapoda</taxon>
        <taxon>Insecta</taxon>
        <taxon>Pterygota</taxon>
        <taxon>Neoptera</taxon>
        <taxon>Endopterygota</taxon>
        <taxon>Diptera</taxon>
        <taxon>Brachycera</taxon>
        <taxon>Muscomorpha</taxon>
        <taxon>Muscoidea</taxon>
        <taxon>Muscidae</taxon>
        <taxon>Musca</taxon>
    </lineage>
</organism>
<dbReference type="GO" id="GO:0008194">
    <property type="term" value="F:UDP-glycosyltransferase activity"/>
    <property type="evidence" value="ECO:0007669"/>
    <property type="project" value="TreeGrafter"/>
</dbReference>
<comment type="similarity">
    <text evidence="1">Belongs to the UDP-glycosyltransferase family.</text>
</comment>
<evidence type="ECO:0000256" key="1">
    <source>
        <dbReference type="ARBA" id="ARBA00009995"/>
    </source>
</evidence>
<evidence type="ECO:0000256" key="2">
    <source>
        <dbReference type="ARBA" id="ARBA00022676"/>
    </source>
</evidence>
<dbReference type="STRING" id="7370.A0A1I8MEH4"/>
<keyword evidence="2" id="KW-0328">Glycosyltransferase</keyword>
<dbReference type="PANTHER" id="PTHR48043:SF159">
    <property type="entry name" value="EG:EG0003.4 PROTEIN-RELATED"/>
    <property type="match status" value="1"/>
</dbReference>
<keyword evidence="3" id="KW-0808">Transferase</keyword>
<accession>A0A1I8MEH4</accession>
<evidence type="ECO:0000256" key="3">
    <source>
        <dbReference type="ARBA" id="ARBA00022679"/>
    </source>
</evidence>
<dbReference type="PANTHER" id="PTHR48043">
    <property type="entry name" value="EG:EG0003.4 PROTEIN-RELATED"/>
    <property type="match status" value="1"/>
</dbReference>
<reference evidence="4" key="1">
    <citation type="submission" date="2020-05" db="UniProtKB">
        <authorList>
            <consortium name="EnsemblMetazoa"/>
        </authorList>
    </citation>
    <scope>IDENTIFICATION</scope>
    <source>
        <strain evidence="4">Aabys</strain>
    </source>
</reference>
<protein>
    <recommendedName>
        <fullName evidence="5">UDP-glucoronosyl and UDP-glucosyl transferase</fullName>
    </recommendedName>
</protein>